<comment type="caution">
    <text evidence="1">The sequence shown here is derived from an EMBL/GenBank/DDBJ whole genome shotgun (WGS) entry which is preliminary data.</text>
</comment>
<sequence length="337" mass="36833">MTLSDIYEPSPSTSDSDSLFSPSASSLSSSIASTPRPLEDEPTAALSATARQLLLERLLAQMDPAAVKQVEEAAAAVRQQQFDHPPTVRCLERARVSTEHGEAFLYRYVSSADPGKEHLAWVYRGAPLAHSLATRLAGESEDQHKVRGYYAGTLLDPANSHHSHHARDGIDTTDGGAALVRIHSECFTGDIMGSTRCDCGEQLKEAKRIISQRGGVILYLRQEGRGIGLGEKMKAYNLQDLGVDTVVANQLLGHASDARTFGLATAILEDLGLDEIRLLTNNPDKIASVEGAKRVVRVTERVAMIPLAWQNKPEGIYSKELDRYLHTKRTRMGHLLD</sequence>
<dbReference type="Proteomes" id="UP000744676">
    <property type="component" value="Unassembled WGS sequence"/>
</dbReference>
<accession>A0ACB6V396</accession>
<dbReference type="EMBL" id="QVQA01000089">
    <property type="protein sequence ID" value="KAF5096453.1"/>
    <property type="molecule type" value="Genomic_DNA"/>
</dbReference>
<evidence type="ECO:0000313" key="1">
    <source>
        <dbReference type="EMBL" id="KAF5096453.1"/>
    </source>
</evidence>
<name>A0ACB6V396_9ASCO</name>
<proteinExistence type="predicted"/>
<reference evidence="1 2" key="1">
    <citation type="journal article" date="2020" name="Front. Microbiol.">
        <title>Phenotypic and Genetic Characterization of the Cheese Ripening Yeast Geotrichum candidum.</title>
        <authorList>
            <person name="Perkins V."/>
            <person name="Vignola S."/>
            <person name="Lessard M.H."/>
            <person name="Plante P.L."/>
            <person name="Corbeil J."/>
            <person name="Dugat-Bony E."/>
            <person name="Frenette M."/>
            <person name="Labrie S."/>
        </authorList>
    </citation>
    <scope>NUCLEOTIDE SEQUENCE [LARGE SCALE GENOMIC DNA]</scope>
    <source>
        <strain evidence="1 2">LMA-1147</strain>
    </source>
</reference>
<gene>
    <name evidence="1" type="ORF">D0Z00_002785</name>
</gene>
<organism evidence="1 2">
    <name type="scientific">Geotrichum galactomycetum</name>
    <dbReference type="NCBI Taxonomy" id="27317"/>
    <lineage>
        <taxon>Eukaryota</taxon>
        <taxon>Fungi</taxon>
        <taxon>Dikarya</taxon>
        <taxon>Ascomycota</taxon>
        <taxon>Saccharomycotina</taxon>
        <taxon>Dipodascomycetes</taxon>
        <taxon>Dipodascales</taxon>
        <taxon>Dipodascaceae</taxon>
        <taxon>Geotrichum</taxon>
    </lineage>
</organism>
<keyword evidence="2" id="KW-1185">Reference proteome</keyword>
<protein>
    <submittedName>
        <fullName evidence="1">Uncharacterized protein</fullName>
    </submittedName>
</protein>
<evidence type="ECO:0000313" key="2">
    <source>
        <dbReference type="Proteomes" id="UP000744676"/>
    </source>
</evidence>